<dbReference type="EMBL" id="LNQE01001229">
    <property type="protein sequence ID" value="KUG20092.1"/>
    <property type="molecule type" value="Genomic_DNA"/>
</dbReference>
<dbReference type="AlphaFoldDB" id="A0A0W8FGR5"/>
<gene>
    <name evidence="1" type="ORF">ASZ90_010194</name>
</gene>
<organism evidence="1">
    <name type="scientific">hydrocarbon metagenome</name>
    <dbReference type="NCBI Taxonomy" id="938273"/>
    <lineage>
        <taxon>unclassified sequences</taxon>
        <taxon>metagenomes</taxon>
        <taxon>ecological metagenomes</taxon>
    </lineage>
</organism>
<proteinExistence type="predicted"/>
<name>A0A0W8FGR5_9ZZZZ</name>
<reference evidence="1" key="1">
    <citation type="journal article" date="2015" name="Proc. Natl. Acad. Sci. U.S.A.">
        <title>Networks of energetic and metabolic interactions define dynamics in microbial communities.</title>
        <authorList>
            <person name="Embree M."/>
            <person name="Liu J.K."/>
            <person name="Al-Bassam M.M."/>
            <person name="Zengler K."/>
        </authorList>
    </citation>
    <scope>NUCLEOTIDE SEQUENCE</scope>
</reference>
<accession>A0A0W8FGR5</accession>
<evidence type="ECO:0000313" key="1">
    <source>
        <dbReference type="EMBL" id="KUG20092.1"/>
    </source>
</evidence>
<comment type="caution">
    <text evidence="1">The sequence shown here is derived from an EMBL/GenBank/DDBJ whole genome shotgun (WGS) entry which is preliminary data.</text>
</comment>
<sequence>MAHRVTIDFSASALYREAGEADTPFLLSPHCGRGIRIPEAMLPP</sequence>
<protein>
    <submittedName>
        <fullName evidence="1">Uncharacterized protein</fullName>
    </submittedName>
</protein>